<organism evidence="2 3">
    <name type="scientific">Mycena pura</name>
    <dbReference type="NCBI Taxonomy" id="153505"/>
    <lineage>
        <taxon>Eukaryota</taxon>
        <taxon>Fungi</taxon>
        <taxon>Dikarya</taxon>
        <taxon>Basidiomycota</taxon>
        <taxon>Agaricomycotina</taxon>
        <taxon>Agaricomycetes</taxon>
        <taxon>Agaricomycetidae</taxon>
        <taxon>Agaricales</taxon>
        <taxon>Marasmiineae</taxon>
        <taxon>Mycenaceae</taxon>
        <taxon>Mycena</taxon>
    </lineage>
</organism>
<protein>
    <submittedName>
        <fullName evidence="2">Uncharacterized protein</fullName>
    </submittedName>
</protein>
<dbReference type="EMBL" id="JARJCW010000077">
    <property type="protein sequence ID" value="KAJ7197648.1"/>
    <property type="molecule type" value="Genomic_DNA"/>
</dbReference>
<gene>
    <name evidence="2" type="ORF">GGX14DRAFT_574122</name>
</gene>
<dbReference type="AlphaFoldDB" id="A0AAD6UYS7"/>
<dbReference type="Proteomes" id="UP001219525">
    <property type="component" value="Unassembled WGS sequence"/>
</dbReference>
<evidence type="ECO:0000313" key="3">
    <source>
        <dbReference type="Proteomes" id="UP001219525"/>
    </source>
</evidence>
<name>A0AAD6UYS7_9AGAR</name>
<reference evidence="2" key="1">
    <citation type="submission" date="2023-03" db="EMBL/GenBank/DDBJ databases">
        <title>Massive genome expansion in bonnet fungi (Mycena s.s.) driven by repeated elements and novel gene families across ecological guilds.</title>
        <authorList>
            <consortium name="Lawrence Berkeley National Laboratory"/>
            <person name="Harder C.B."/>
            <person name="Miyauchi S."/>
            <person name="Viragh M."/>
            <person name="Kuo A."/>
            <person name="Thoen E."/>
            <person name="Andreopoulos B."/>
            <person name="Lu D."/>
            <person name="Skrede I."/>
            <person name="Drula E."/>
            <person name="Henrissat B."/>
            <person name="Morin E."/>
            <person name="Kohler A."/>
            <person name="Barry K."/>
            <person name="LaButti K."/>
            <person name="Morin E."/>
            <person name="Salamov A."/>
            <person name="Lipzen A."/>
            <person name="Mereny Z."/>
            <person name="Hegedus B."/>
            <person name="Baldrian P."/>
            <person name="Stursova M."/>
            <person name="Weitz H."/>
            <person name="Taylor A."/>
            <person name="Grigoriev I.V."/>
            <person name="Nagy L.G."/>
            <person name="Martin F."/>
            <person name="Kauserud H."/>
        </authorList>
    </citation>
    <scope>NUCLEOTIDE SEQUENCE</scope>
    <source>
        <strain evidence="2">9144</strain>
    </source>
</reference>
<comment type="caution">
    <text evidence="2">The sequence shown here is derived from an EMBL/GenBank/DDBJ whole genome shotgun (WGS) entry which is preliminary data.</text>
</comment>
<proteinExistence type="predicted"/>
<accession>A0AAD6UYS7</accession>
<feature type="region of interest" description="Disordered" evidence="1">
    <location>
        <begin position="311"/>
        <end position="336"/>
    </location>
</feature>
<keyword evidence="3" id="KW-1185">Reference proteome</keyword>
<evidence type="ECO:0000313" key="2">
    <source>
        <dbReference type="EMBL" id="KAJ7197648.1"/>
    </source>
</evidence>
<sequence length="336" mass="36495">MPMLWTHSARKTRSSTVFAAWTTDVFAVQAATFDIAPLLLKAVAVERDGQEDLEPDDALNDIDDAWPPLPEPDPWNEVDDLRPAPEHCALPTRKRCASPTYDRLVATGTPLSGPHRRRATQRARKIAAEGHTSRASTLREYVAPAEPICVPTFDASGLPSARGAYAAVVEQKVEKHGHKKRRSVAELLGLGFQLFQWDGVSARPLSDSAGRIFAVLAGQPDNHEWRAAVLRAYDAIKQEGAAADFPTDMWRHRRGLFAAINVGLSYGKGLTAPTSLDTKTYAPLVDRLLANTDIIRMANFSGSLAASRALARPTSQTNASPRLVGRQPSASAPQPP</sequence>
<evidence type="ECO:0000256" key="1">
    <source>
        <dbReference type="SAM" id="MobiDB-lite"/>
    </source>
</evidence>